<evidence type="ECO:0000313" key="3">
    <source>
        <dbReference type="EMBL" id="RHY35381.1"/>
    </source>
</evidence>
<evidence type="ECO:0000256" key="1">
    <source>
        <dbReference type="ARBA" id="ARBA00022801"/>
    </source>
</evidence>
<dbReference type="Pfam" id="PF07910">
    <property type="entry name" value="Peptidase_C78"/>
    <property type="match status" value="1"/>
</dbReference>
<dbReference type="GO" id="GO:0071567">
    <property type="term" value="F:deUFMylase activity"/>
    <property type="evidence" value="ECO:0007669"/>
    <property type="project" value="TreeGrafter"/>
</dbReference>
<keyword evidence="1" id="KW-0378">Hydrolase</keyword>
<dbReference type="PANTHER" id="PTHR48153">
    <property type="entry name" value="UFM1-SPECIFIC PROTEASE 2"/>
    <property type="match status" value="1"/>
</dbReference>
<dbReference type="PANTHER" id="PTHR48153:SF2">
    <property type="entry name" value="UFM1-SPECIFIC PROTEASE 2"/>
    <property type="match status" value="1"/>
</dbReference>
<evidence type="ECO:0000313" key="4">
    <source>
        <dbReference type="Proteomes" id="UP000285060"/>
    </source>
</evidence>
<feature type="non-terminal residue" evidence="3">
    <location>
        <position position="1"/>
    </location>
</feature>
<feature type="domain" description="UFSP1/2/DUB catalytic" evidence="2">
    <location>
        <begin position="108"/>
        <end position="233"/>
    </location>
</feature>
<dbReference type="Proteomes" id="UP000285060">
    <property type="component" value="Unassembled WGS sequence"/>
</dbReference>
<dbReference type="Gene3D" id="3.90.70.130">
    <property type="match status" value="1"/>
</dbReference>
<reference evidence="3 4" key="1">
    <citation type="submission" date="2018-08" db="EMBL/GenBank/DDBJ databases">
        <title>Aphanomyces genome sequencing and annotation.</title>
        <authorList>
            <person name="Minardi D."/>
            <person name="Oidtmann B."/>
            <person name="Van Der Giezen M."/>
            <person name="Studholme D.J."/>
        </authorList>
    </citation>
    <scope>NUCLEOTIDE SEQUENCE [LARGE SCALE GENOMIC DNA]</scope>
    <source>
        <strain evidence="3 4">NJM0002</strain>
    </source>
</reference>
<comment type="caution">
    <text evidence="3">The sequence shown here is derived from an EMBL/GenBank/DDBJ whole genome shotgun (WGS) entry which is preliminary data.</text>
</comment>
<organism evidence="3 4">
    <name type="scientific">Aphanomyces invadans</name>
    <dbReference type="NCBI Taxonomy" id="157072"/>
    <lineage>
        <taxon>Eukaryota</taxon>
        <taxon>Sar</taxon>
        <taxon>Stramenopiles</taxon>
        <taxon>Oomycota</taxon>
        <taxon>Saprolegniomycetes</taxon>
        <taxon>Saprolegniales</taxon>
        <taxon>Verrucalvaceae</taxon>
        <taxon>Aphanomyces</taxon>
    </lineage>
</organism>
<dbReference type="AlphaFoldDB" id="A0A418BAV2"/>
<proteinExistence type="predicted"/>
<keyword evidence="4" id="KW-1185">Reference proteome</keyword>
<name>A0A418BAV2_9STRA</name>
<dbReference type="EMBL" id="QUSY01000003">
    <property type="protein sequence ID" value="RHY35381.1"/>
    <property type="molecule type" value="Genomic_DNA"/>
</dbReference>
<dbReference type="InterPro" id="IPR012462">
    <property type="entry name" value="UFSP1/2_DUB_cat"/>
</dbReference>
<gene>
    <name evidence="3" type="ORF">DYB32_000144</name>
</gene>
<dbReference type="VEuPathDB" id="FungiDB:H310_13119"/>
<evidence type="ECO:0000259" key="2">
    <source>
        <dbReference type="Pfam" id="PF07910"/>
    </source>
</evidence>
<protein>
    <recommendedName>
        <fullName evidence="2">UFSP1/2/DUB catalytic domain-containing protein</fullName>
    </recommendedName>
</protein>
<sequence length="349" mass="39138">AKKAQDFQVDRHGDANQAVSTLECVQFPLRGGAVHPIGVWTCDRRDLLPSQRHDLHVHFVQPMNRPVLRRRCQWLQPSAADDQTNADRPLVNIHLGASFPAQSAVPTTHLVQGKVAYYHYLQQGVQDKGWGCAYRSLQTLASWLWLNQYTDVPVPTHREIQDILFKLGDKPPRFVGSRGWIGTVEVGLVLDERFHVSCRTIYCASGRDLPRHAPTLAEHFLIHGSPVMMGKAMRGLRSVDVSAMMRRWGIACVHDRGCGDGTDRRRERPARHVVAGVGSALQRRRRGRAGFANQGAAGKSHVSSSLTCIRLWPWKGTRHCPWVGGMHRPSLRRAFTTFACRSGRCILCS</sequence>
<accession>A0A418BAV2</accession>